<evidence type="ECO:0000256" key="2">
    <source>
        <dbReference type="ARBA" id="ARBA00022777"/>
    </source>
</evidence>
<keyword evidence="4" id="KW-0472">Membrane</keyword>
<protein>
    <submittedName>
        <fullName evidence="6">Signal transduction histidine kinase</fullName>
    </submittedName>
</protein>
<dbReference type="PANTHER" id="PTHR24421">
    <property type="entry name" value="NITRATE/NITRITE SENSOR PROTEIN NARX-RELATED"/>
    <property type="match status" value="1"/>
</dbReference>
<keyword evidence="4" id="KW-1133">Transmembrane helix</keyword>
<keyword evidence="1" id="KW-0808">Transferase</keyword>
<comment type="caution">
    <text evidence="6">The sequence shown here is derived from an EMBL/GenBank/DDBJ whole genome shotgun (WGS) entry which is preliminary data.</text>
</comment>
<feature type="transmembrane region" description="Helical" evidence="4">
    <location>
        <begin position="415"/>
        <end position="437"/>
    </location>
</feature>
<dbReference type="InterPro" id="IPR050482">
    <property type="entry name" value="Sensor_HK_TwoCompSys"/>
</dbReference>
<dbReference type="GO" id="GO:0016301">
    <property type="term" value="F:kinase activity"/>
    <property type="evidence" value="ECO:0007669"/>
    <property type="project" value="UniProtKB-KW"/>
</dbReference>
<feature type="transmembrane region" description="Helical" evidence="4">
    <location>
        <begin position="68"/>
        <end position="90"/>
    </location>
</feature>
<evidence type="ECO:0000256" key="4">
    <source>
        <dbReference type="SAM" id="Phobius"/>
    </source>
</evidence>
<evidence type="ECO:0000256" key="1">
    <source>
        <dbReference type="ARBA" id="ARBA00022679"/>
    </source>
</evidence>
<organism evidence="6 7">
    <name type="scientific">Microlunatus kandeliicorticis</name>
    <dbReference type="NCBI Taxonomy" id="1759536"/>
    <lineage>
        <taxon>Bacteria</taxon>
        <taxon>Bacillati</taxon>
        <taxon>Actinomycetota</taxon>
        <taxon>Actinomycetes</taxon>
        <taxon>Propionibacteriales</taxon>
        <taxon>Propionibacteriaceae</taxon>
        <taxon>Microlunatus</taxon>
    </lineage>
</organism>
<dbReference type="AlphaFoldDB" id="A0A7W3IV30"/>
<dbReference type="EMBL" id="JACGWT010000006">
    <property type="protein sequence ID" value="MBA8795798.1"/>
    <property type="molecule type" value="Genomic_DNA"/>
</dbReference>
<evidence type="ECO:0000313" key="6">
    <source>
        <dbReference type="EMBL" id="MBA8795798.1"/>
    </source>
</evidence>
<feature type="transmembrane region" description="Helical" evidence="4">
    <location>
        <begin position="558"/>
        <end position="577"/>
    </location>
</feature>
<feature type="transmembrane region" description="Helical" evidence="4">
    <location>
        <begin position="502"/>
        <end position="521"/>
    </location>
</feature>
<dbReference type="RefSeq" id="WP_182561420.1">
    <property type="nucleotide sequence ID" value="NZ_JACGWT010000006.1"/>
</dbReference>
<feature type="transmembrane region" description="Helical" evidence="4">
    <location>
        <begin position="528"/>
        <end position="546"/>
    </location>
</feature>
<dbReference type="CDD" id="cd16917">
    <property type="entry name" value="HATPase_UhpB-NarQ-NarX-like"/>
    <property type="match status" value="1"/>
</dbReference>
<dbReference type="SUPFAM" id="SSF55874">
    <property type="entry name" value="ATPase domain of HSP90 chaperone/DNA topoisomerase II/histidine kinase"/>
    <property type="match status" value="1"/>
</dbReference>
<dbReference type="PANTHER" id="PTHR24421:SF61">
    <property type="entry name" value="OXYGEN SENSOR HISTIDINE KINASE NREB"/>
    <property type="match status" value="1"/>
</dbReference>
<feature type="transmembrane region" description="Helical" evidence="4">
    <location>
        <begin position="44"/>
        <end position="62"/>
    </location>
</feature>
<keyword evidence="3" id="KW-0902">Two-component regulatory system</keyword>
<sequence>MTRGPGPRRTAAAVLRGLSAIGATGSGGPPASWEESVDRGLRRLFLLSFAANLVSSVASLGPERSDGAAGLAADVALVLLTAAAAVTIGAGREGPRAARWFTALTVLVLLVQVPVGLRDNWSVNLVTHLLAFALVSLPARRRWWPVLLIGAAYVVPRLVRSDHVGGPAGLSVPVVVTGAVLATIVLILDGLRGFARQADALNAAARAAERAELEADVRSRQERESERIIHDHVVHGLRAVAAGPGVVPAEAARRACAEAVAAIGPAPGATPEPETSLGTRLRAVASTALADVRLDGDLDLPALPPDVVAALAAAATEALRNVDRHADTGTAALTVTALEHGVRVDVTDDGAGFDPDAAAHPRSLGVDGSIRRRMEEVGGWSSIESAPGRGTRVTVGWQDTGATRRTREAVDATVVGARSTFCLAFSPNLLAGVWMAVYTAPELAWPPGGPIAAFAALVFTALAVVPLRRYGMNRLLAVSALAVGVGAVLVNGLSIAPGTTNGYTFALAGPASAVVVLIVFLRPYREGLVASLLLIASVVAMTVRMADGSAAATLTLAPTWLAPVVPLLGGLVLRITIDRLGARMVSTAEQLRRLEQHRVALGVRTRVLAERIGRLHGPVTGLLDGVATGVLDPADPAVRDRAAVLEASVRDDLVLPGDRYETLRRDIRTCREQGWRIRLLAEPDQLADSRDVLTAVLERLAALGTAGAVTISALHDDARVELTAFVSELPAAVVAATADALARLGGRVDAAEGHVRARWRIA</sequence>
<dbReference type="GO" id="GO:0000160">
    <property type="term" value="P:phosphorelay signal transduction system"/>
    <property type="evidence" value="ECO:0007669"/>
    <property type="project" value="UniProtKB-KW"/>
</dbReference>
<name>A0A7W3IV30_9ACTN</name>
<evidence type="ECO:0000313" key="7">
    <source>
        <dbReference type="Proteomes" id="UP000523079"/>
    </source>
</evidence>
<dbReference type="InterPro" id="IPR003594">
    <property type="entry name" value="HATPase_dom"/>
</dbReference>
<accession>A0A7W3IV30</accession>
<dbReference type="InterPro" id="IPR036890">
    <property type="entry name" value="HATPase_C_sf"/>
</dbReference>
<keyword evidence="2 6" id="KW-0418">Kinase</keyword>
<feature type="transmembrane region" description="Helical" evidence="4">
    <location>
        <begin position="449"/>
        <end position="468"/>
    </location>
</feature>
<dbReference type="Pfam" id="PF02518">
    <property type="entry name" value="HATPase_c"/>
    <property type="match status" value="1"/>
</dbReference>
<evidence type="ECO:0000259" key="5">
    <source>
        <dbReference type="Pfam" id="PF02518"/>
    </source>
</evidence>
<reference evidence="6 7" key="1">
    <citation type="submission" date="2020-07" db="EMBL/GenBank/DDBJ databases">
        <title>Sequencing the genomes of 1000 actinobacteria strains.</title>
        <authorList>
            <person name="Klenk H.-P."/>
        </authorList>
    </citation>
    <scope>NUCLEOTIDE SEQUENCE [LARGE SCALE GENOMIC DNA]</scope>
    <source>
        <strain evidence="6 7">DSM 100723</strain>
    </source>
</reference>
<dbReference type="Proteomes" id="UP000523079">
    <property type="component" value="Unassembled WGS sequence"/>
</dbReference>
<evidence type="ECO:0000256" key="3">
    <source>
        <dbReference type="ARBA" id="ARBA00023012"/>
    </source>
</evidence>
<keyword evidence="4" id="KW-0812">Transmembrane</keyword>
<feature type="domain" description="Histidine kinase/HSP90-like ATPase" evidence="5">
    <location>
        <begin position="310"/>
        <end position="395"/>
    </location>
</feature>
<feature type="transmembrane region" description="Helical" evidence="4">
    <location>
        <begin position="475"/>
        <end position="496"/>
    </location>
</feature>
<dbReference type="Gene3D" id="3.30.565.10">
    <property type="entry name" value="Histidine kinase-like ATPase, C-terminal domain"/>
    <property type="match status" value="1"/>
</dbReference>
<feature type="transmembrane region" description="Helical" evidence="4">
    <location>
        <begin position="165"/>
        <end position="188"/>
    </location>
</feature>
<proteinExistence type="predicted"/>
<gene>
    <name evidence="6" type="ORF">FHX74_003439</name>
</gene>
<keyword evidence="7" id="KW-1185">Reference proteome</keyword>
<feature type="transmembrane region" description="Helical" evidence="4">
    <location>
        <begin position="97"/>
        <end position="115"/>
    </location>
</feature>